<proteinExistence type="inferred from homology"/>
<dbReference type="Gene3D" id="1.10.418.40">
    <property type="entry name" value="Autophagy protein 6/Beclin 1"/>
    <property type="match status" value="1"/>
</dbReference>
<dbReference type="GO" id="GO:0034271">
    <property type="term" value="C:phosphatidylinositol 3-kinase complex, class III, type I"/>
    <property type="evidence" value="ECO:0000318"/>
    <property type="project" value="GO_Central"/>
</dbReference>
<dbReference type="SMR" id="A2FKC1"/>
<dbReference type="GO" id="GO:0043548">
    <property type="term" value="F:phosphatidylinositol 3-kinase binding"/>
    <property type="evidence" value="ECO:0000318"/>
    <property type="project" value="GO_Central"/>
</dbReference>
<name>A2FKC1_TRIV3</name>
<dbReference type="AlphaFoldDB" id="A2FKC1"/>
<gene>
    <name evidence="4" type="ORF">TVAG_293910</name>
</gene>
<evidence type="ECO:0000256" key="2">
    <source>
        <dbReference type="SAM" id="MobiDB-lite"/>
    </source>
</evidence>
<reference evidence="4" key="2">
    <citation type="journal article" date="2007" name="Science">
        <title>Draft genome sequence of the sexually transmitted pathogen Trichomonas vaginalis.</title>
        <authorList>
            <person name="Carlton J.M."/>
            <person name="Hirt R.P."/>
            <person name="Silva J.C."/>
            <person name="Delcher A.L."/>
            <person name="Schatz M."/>
            <person name="Zhao Q."/>
            <person name="Wortman J.R."/>
            <person name="Bidwell S.L."/>
            <person name="Alsmark U.C.M."/>
            <person name="Besteiro S."/>
            <person name="Sicheritz-Ponten T."/>
            <person name="Noel C.J."/>
            <person name="Dacks J.B."/>
            <person name="Foster P.G."/>
            <person name="Simillion C."/>
            <person name="Van de Peer Y."/>
            <person name="Miranda-Saavedra D."/>
            <person name="Barton G.J."/>
            <person name="Westrop G.D."/>
            <person name="Mueller S."/>
            <person name="Dessi D."/>
            <person name="Fiori P.L."/>
            <person name="Ren Q."/>
            <person name="Paulsen I."/>
            <person name="Zhang H."/>
            <person name="Bastida-Corcuera F.D."/>
            <person name="Simoes-Barbosa A."/>
            <person name="Brown M.T."/>
            <person name="Hayes R.D."/>
            <person name="Mukherjee M."/>
            <person name="Okumura C.Y."/>
            <person name="Schneider R."/>
            <person name="Smith A.J."/>
            <person name="Vanacova S."/>
            <person name="Villalvazo M."/>
            <person name="Haas B.J."/>
            <person name="Pertea M."/>
            <person name="Feldblyum T.V."/>
            <person name="Utterback T.R."/>
            <person name="Shu C.L."/>
            <person name="Osoegawa K."/>
            <person name="de Jong P.J."/>
            <person name="Hrdy I."/>
            <person name="Horvathova L."/>
            <person name="Zubacova Z."/>
            <person name="Dolezal P."/>
            <person name="Malik S.B."/>
            <person name="Logsdon J.M. Jr."/>
            <person name="Henze K."/>
            <person name="Gupta A."/>
            <person name="Wang C.C."/>
            <person name="Dunne R.L."/>
            <person name="Upcroft J.A."/>
            <person name="Upcroft P."/>
            <person name="White O."/>
            <person name="Salzberg S.L."/>
            <person name="Tang P."/>
            <person name="Chiu C.-H."/>
            <person name="Lee Y.-S."/>
            <person name="Embley T.M."/>
            <person name="Coombs G.H."/>
            <person name="Mottram J.C."/>
            <person name="Tachezy J."/>
            <person name="Fraser-Liggett C.M."/>
            <person name="Johnson P.J."/>
        </authorList>
    </citation>
    <scope>NUCLEOTIDE SEQUENCE [LARGE SCALE GENOMIC DNA]</scope>
    <source>
        <strain evidence="4">G3</strain>
    </source>
</reference>
<dbReference type="VEuPathDB" id="TrichDB:TVAG_293910"/>
<dbReference type="PANTHER" id="PTHR12768:SF4">
    <property type="entry name" value="BECLIN-1"/>
    <property type="match status" value="1"/>
</dbReference>
<dbReference type="InterPro" id="IPR038274">
    <property type="entry name" value="Atg6/Beclin_C_sf"/>
</dbReference>
<evidence type="ECO:0000313" key="4">
    <source>
        <dbReference type="EMBL" id="EAX94661.1"/>
    </source>
</evidence>
<dbReference type="Pfam" id="PF04111">
    <property type="entry name" value="APG6"/>
    <property type="match status" value="1"/>
</dbReference>
<protein>
    <recommendedName>
        <fullName evidence="3">Atg6 BARA domain-containing protein</fullName>
    </recommendedName>
</protein>
<dbReference type="InterPro" id="IPR040455">
    <property type="entry name" value="Atg6_BARA"/>
</dbReference>
<reference evidence="4" key="1">
    <citation type="submission" date="2006-10" db="EMBL/GenBank/DDBJ databases">
        <authorList>
            <person name="Amadeo P."/>
            <person name="Zhao Q."/>
            <person name="Wortman J."/>
            <person name="Fraser-Liggett C."/>
            <person name="Carlton J."/>
        </authorList>
    </citation>
    <scope>NUCLEOTIDE SEQUENCE</scope>
    <source>
        <strain evidence="4">G3</strain>
    </source>
</reference>
<dbReference type="PANTHER" id="PTHR12768">
    <property type="entry name" value="BECLIN 1"/>
    <property type="match status" value="1"/>
</dbReference>
<evidence type="ECO:0000313" key="5">
    <source>
        <dbReference type="Proteomes" id="UP000001542"/>
    </source>
</evidence>
<dbReference type="GO" id="GO:0030674">
    <property type="term" value="F:protein-macromolecule adaptor activity"/>
    <property type="evidence" value="ECO:0000318"/>
    <property type="project" value="GO_Central"/>
</dbReference>
<dbReference type="GO" id="GO:0006995">
    <property type="term" value="P:cellular response to nitrogen starvation"/>
    <property type="evidence" value="ECO:0000318"/>
    <property type="project" value="GO_Central"/>
</dbReference>
<feature type="compositionally biased region" description="Polar residues" evidence="2">
    <location>
        <begin position="122"/>
        <end position="138"/>
    </location>
</feature>
<dbReference type="Proteomes" id="UP000001542">
    <property type="component" value="Unassembled WGS sequence"/>
</dbReference>
<dbReference type="RefSeq" id="XP_001307591.1">
    <property type="nucleotide sequence ID" value="XM_001307590.1"/>
</dbReference>
<dbReference type="GO" id="GO:0000045">
    <property type="term" value="P:autophagosome assembly"/>
    <property type="evidence" value="ECO:0000318"/>
    <property type="project" value="GO_Central"/>
</dbReference>
<keyword evidence="5" id="KW-1185">Reference proteome</keyword>
<dbReference type="STRING" id="5722.A2FKC1"/>
<dbReference type="GO" id="GO:0034272">
    <property type="term" value="C:phosphatidylinositol 3-kinase complex, class III, type II"/>
    <property type="evidence" value="ECO:0000318"/>
    <property type="project" value="GO_Central"/>
</dbReference>
<dbReference type="InterPro" id="IPR007243">
    <property type="entry name" value="Atg6/Beclin"/>
</dbReference>
<evidence type="ECO:0000259" key="3">
    <source>
        <dbReference type="Pfam" id="PF04111"/>
    </source>
</evidence>
<dbReference type="GO" id="GO:0045324">
    <property type="term" value="P:late endosome to vacuole transport"/>
    <property type="evidence" value="ECO:0000318"/>
    <property type="project" value="GO_Central"/>
</dbReference>
<dbReference type="FunFam" id="1.10.418.40:FF:000010">
    <property type="entry name" value="Uncharacterized protein"/>
    <property type="match status" value="1"/>
</dbReference>
<organism evidence="4 5">
    <name type="scientific">Trichomonas vaginalis (strain ATCC PRA-98 / G3)</name>
    <dbReference type="NCBI Taxonomy" id="412133"/>
    <lineage>
        <taxon>Eukaryota</taxon>
        <taxon>Metamonada</taxon>
        <taxon>Parabasalia</taxon>
        <taxon>Trichomonadida</taxon>
        <taxon>Trichomonadidae</taxon>
        <taxon>Trichomonas</taxon>
    </lineage>
</organism>
<dbReference type="VEuPathDB" id="TrichDB:TVAGG3_0619670"/>
<dbReference type="KEGG" id="tva:4752402"/>
<dbReference type="EMBL" id="DS113845">
    <property type="protein sequence ID" value="EAX94661.1"/>
    <property type="molecule type" value="Genomic_DNA"/>
</dbReference>
<accession>A2FKC1</accession>
<comment type="similarity">
    <text evidence="1">Belongs to the beclin family.</text>
</comment>
<feature type="domain" description="Atg6 BARA" evidence="3">
    <location>
        <begin position="148"/>
        <end position="300"/>
    </location>
</feature>
<sequence>MSETLFFVCPSCHSLSAMDTTLTDDGIVNKLGSVINLSDQSQSMLMKELYELNKQSGNEEPRRHLICVKCIDKFLAYFKNTNELFQKFDVQGKSLDNIHFLIPDQEPQEEPKKPIRKISDSENQIIPQTSPKKQANPSQPDPSRCFTIHTVFSISFDGQYGTINSCRVGSLKSIPVPLAEIQTGLLLICKYLKILLQKSMIDSSDLIIDSKIILIVNGKQHELLYPEKKANVPEFNIALSRMMFLFEQLFSVLSKRAISPPHRIDSSKETINLVSYALNLNDPFNFVLSMKRLLVNLKSVQMLETFI</sequence>
<feature type="region of interest" description="Disordered" evidence="2">
    <location>
        <begin position="122"/>
        <end position="141"/>
    </location>
</feature>
<dbReference type="GO" id="GO:0000423">
    <property type="term" value="P:mitophagy"/>
    <property type="evidence" value="ECO:0000318"/>
    <property type="project" value="GO_Central"/>
</dbReference>
<evidence type="ECO:0000256" key="1">
    <source>
        <dbReference type="ARBA" id="ARBA00005965"/>
    </source>
</evidence>
<dbReference type="InParanoid" id="A2FKC1"/>
<dbReference type="GO" id="GO:0000407">
    <property type="term" value="C:phagophore assembly site"/>
    <property type="evidence" value="ECO:0000318"/>
    <property type="project" value="GO_Central"/>
</dbReference>